<comment type="caution">
    <text evidence="1">The sequence shown here is derived from an EMBL/GenBank/DDBJ whole genome shotgun (WGS) entry which is preliminary data.</text>
</comment>
<dbReference type="AlphaFoldDB" id="A0A4E0QY59"/>
<sequence>MEKKIRLADAMNTYNSALLVLQTHGYKVWLEPSEDDSELGTWWASKDEADFAAFDPLRLLGLIAMWEQRGNQWQRKANEENLYDKLLTQALGDE</sequence>
<accession>A0A4E0QY59</accession>
<gene>
    <name evidence="1" type="ORF">PN36_27645</name>
    <name evidence="2" type="ORF">PN36_27660</name>
</gene>
<evidence type="ECO:0000313" key="3">
    <source>
        <dbReference type="Proteomes" id="UP000030428"/>
    </source>
</evidence>
<evidence type="ECO:0000313" key="1">
    <source>
        <dbReference type="EMBL" id="TGO02272.1"/>
    </source>
</evidence>
<protein>
    <submittedName>
        <fullName evidence="1">Uncharacterized protein</fullName>
    </submittedName>
</protein>
<dbReference type="EMBL" id="JSZA02000172">
    <property type="protein sequence ID" value="TGO02274.1"/>
    <property type="molecule type" value="Genomic_DNA"/>
</dbReference>
<name>A0A4E0QY59_9GAMM</name>
<dbReference type="Proteomes" id="UP000030428">
    <property type="component" value="Unassembled WGS sequence"/>
</dbReference>
<reference evidence="1 3" key="1">
    <citation type="journal article" date="2016" name="Front. Microbiol.">
        <title>Single-Cell (Meta-)Genomics of a Dimorphic Candidatus Thiomargarita nelsonii Reveals Genomic Plasticity.</title>
        <authorList>
            <person name="Flood B.E."/>
            <person name="Fliss P."/>
            <person name="Jones D.S."/>
            <person name="Dick G.J."/>
            <person name="Jain S."/>
            <person name="Kaster A.K."/>
            <person name="Winkel M."/>
            <person name="Mussmann M."/>
            <person name="Bailey J."/>
        </authorList>
    </citation>
    <scope>NUCLEOTIDE SEQUENCE [LARGE SCALE GENOMIC DNA]</scope>
    <source>
        <strain evidence="1">Hydrate Ridge</strain>
    </source>
</reference>
<dbReference type="EMBL" id="JSZA02000172">
    <property type="protein sequence ID" value="TGO02272.1"/>
    <property type="molecule type" value="Genomic_DNA"/>
</dbReference>
<evidence type="ECO:0000313" key="2">
    <source>
        <dbReference type="EMBL" id="TGO02274.1"/>
    </source>
</evidence>
<keyword evidence="3" id="KW-1185">Reference proteome</keyword>
<organism evidence="1 3">
    <name type="scientific">Candidatus Thiomargarita nelsonii</name>
    <dbReference type="NCBI Taxonomy" id="1003181"/>
    <lineage>
        <taxon>Bacteria</taxon>
        <taxon>Pseudomonadati</taxon>
        <taxon>Pseudomonadota</taxon>
        <taxon>Gammaproteobacteria</taxon>
        <taxon>Thiotrichales</taxon>
        <taxon>Thiotrichaceae</taxon>
        <taxon>Thiomargarita</taxon>
    </lineage>
</organism>
<proteinExistence type="predicted"/>